<name>A0ABD5YXX8_9EURY</name>
<keyword evidence="2" id="KW-1185">Reference proteome</keyword>
<dbReference type="RefSeq" id="WP_390207003.1">
    <property type="nucleotide sequence ID" value="NZ_JBHTAX010000007.1"/>
</dbReference>
<protein>
    <submittedName>
        <fullName evidence="1">Uncharacterized protein</fullName>
    </submittedName>
</protein>
<evidence type="ECO:0000313" key="2">
    <source>
        <dbReference type="Proteomes" id="UP001596417"/>
    </source>
</evidence>
<evidence type="ECO:0000313" key="1">
    <source>
        <dbReference type="EMBL" id="MFC7193166.1"/>
    </source>
</evidence>
<organism evidence="1 2">
    <name type="scientific">Halocatena marina</name>
    <dbReference type="NCBI Taxonomy" id="2934937"/>
    <lineage>
        <taxon>Archaea</taxon>
        <taxon>Methanobacteriati</taxon>
        <taxon>Methanobacteriota</taxon>
        <taxon>Stenosarchaea group</taxon>
        <taxon>Halobacteria</taxon>
        <taxon>Halobacteriales</taxon>
        <taxon>Natronomonadaceae</taxon>
        <taxon>Halocatena</taxon>
    </lineage>
</organism>
<dbReference type="Proteomes" id="UP001596417">
    <property type="component" value="Unassembled WGS sequence"/>
</dbReference>
<accession>A0ABD5YXX8</accession>
<dbReference type="AlphaFoldDB" id="A0ABD5YXX8"/>
<reference evidence="1 2" key="1">
    <citation type="journal article" date="2019" name="Int. J. Syst. Evol. Microbiol.">
        <title>The Global Catalogue of Microorganisms (GCM) 10K type strain sequencing project: providing services to taxonomists for standard genome sequencing and annotation.</title>
        <authorList>
            <consortium name="The Broad Institute Genomics Platform"/>
            <consortium name="The Broad Institute Genome Sequencing Center for Infectious Disease"/>
            <person name="Wu L."/>
            <person name="Ma J."/>
        </authorList>
    </citation>
    <scope>NUCLEOTIDE SEQUENCE [LARGE SCALE GENOMIC DNA]</scope>
    <source>
        <strain evidence="1 2">RDMS1</strain>
    </source>
</reference>
<sequence length="44" mass="4984">MEKRNILSSSVRMTILGLLDENVSMTAHGGKSTRWKEQLLFAAY</sequence>
<proteinExistence type="predicted"/>
<gene>
    <name evidence="1" type="ORF">ACFQL7_27545</name>
</gene>
<dbReference type="EMBL" id="JBHTAX010000007">
    <property type="protein sequence ID" value="MFC7193166.1"/>
    <property type="molecule type" value="Genomic_DNA"/>
</dbReference>
<comment type="caution">
    <text evidence="1">The sequence shown here is derived from an EMBL/GenBank/DDBJ whole genome shotgun (WGS) entry which is preliminary data.</text>
</comment>